<accession>A0A844YVF7</accession>
<dbReference type="GO" id="GO:0016810">
    <property type="term" value="F:hydrolase activity, acting on carbon-nitrogen (but not peptide) bonds"/>
    <property type="evidence" value="ECO:0007669"/>
    <property type="project" value="InterPro"/>
</dbReference>
<evidence type="ECO:0000256" key="2">
    <source>
        <dbReference type="ARBA" id="ARBA00010973"/>
    </source>
</evidence>
<feature type="domain" description="NodB homology" evidence="5">
    <location>
        <begin position="32"/>
        <end position="168"/>
    </location>
</feature>
<evidence type="ECO:0000256" key="1">
    <source>
        <dbReference type="ARBA" id="ARBA00003236"/>
    </source>
</evidence>
<organism evidence="6 7">
    <name type="scientific">Alteraurantiacibacter buctensis</name>
    <dbReference type="NCBI Taxonomy" id="1503981"/>
    <lineage>
        <taxon>Bacteria</taxon>
        <taxon>Pseudomonadati</taxon>
        <taxon>Pseudomonadota</taxon>
        <taxon>Alphaproteobacteria</taxon>
        <taxon>Sphingomonadales</taxon>
        <taxon>Erythrobacteraceae</taxon>
        <taxon>Alteraurantiacibacter</taxon>
    </lineage>
</organism>
<dbReference type="PANTHER" id="PTHR47561:SF1">
    <property type="entry name" value="POLYSACCHARIDE DEACETYLASE FAMILY PROTEIN (AFU_ORTHOLOGUE AFUA_6G05030)"/>
    <property type="match status" value="1"/>
</dbReference>
<dbReference type="Proteomes" id="UP000466966">
    <property type="component" value="Unassembled WGS sequence"/>
</dbReference>
<dbReference type="InterPro" id="IPR002509">
    <property type="entry name" value="NODB_dom"/>
</dbReference>
<comment type="function">
    <text evidence="1">Is involved in generating a small heat-stable compound (Nod), an acylated oligomer of N-acetylglucosamine, that stimulates mitosis in various plant protoplasts.</text>
</comment>
<dbReference type="GO" id="GO:0005975">
    <property type="term" value="P:carbohydrate metabolic process"/>
    <property type="evidence" value="ECO:0007669"/>
    <property type="project" value="InterPro"/>
</dbReference>
<dbReference type="Pfam" id="PF11959">
    <property type="entry name" value="DUF3473"/>
    <property type="match status" value="1"/>
</dbReference>
<dbReference type="AlphaFoldDB" id="A0A844YVF7"/>
<comment type="caution">
    <text evidence="6">The sequence shown here is derived from an EMBL/GenBank/DDBJ whole genome shotgun (WGS) entry which is preliminary data.</text>
</comment>
<evidence type="ECO:0000313" key="6">
    <source>
        <dbReference type="EMBL" id="MXO72325.1"/>
    </source>
</evidence>
<dbReference type="Pfam" id="PF01522">
    <property type="entry name" value="Polysacc_deac_1"/>
    <property type="match status" value="1"/>
</dbReference>
<name>A0A844YVF7_9SPHN</name>
<comment type="similarity">
    <text evidence="2">Belongs to the polysaccharide deacetylase family.</text>
</comment>
<reference evidence="6 7" key="1">
    <citation type="submission" date="2019-12" db="EMBL/GenBank/DDBJ databases">
        <title>Genomic-based taxomic classification of the family Erythrobacteraceae.</title>
        <authorList>
            <person name="Xu L."/>
        </authorList>
    </citation>
    <scope>NUCLEOTIDE SEQUENCE [LARGE SCALE GENOMIC DNA]</scope>
    <source>
        <strain evidence="6 7">M0322</strain>
    </source>
</reference>
<evidence type="ECO:0000259" key="5">
    <source>
        <dbReference type="PROSITE" id="PS51677"/>
    </source>
</evidence>
<dbReference type="PANTHER" id="PTHR47561">
    <property type="entry name" value="POLYSACCHARIDE DEACETYLASE FAMILY PROTEIN (AFU_ORTHOLOGUE AFUA_6G05030)"/>
    <property type="match status" value="1"/>
</dbReference>
<gene>
    <name evidence="6" type="ORF">GRI99_11870</name>
</gene>
<dbReference type="OrthoDB" id="9784220at2"/>
<proteinExistence type="inferred from homology"/>
<dbReference type="CDD" id="cd10941">
    <property type="entry name" value="CE4_PuuE_HpPgdA_like_2"/>
    <property type="match status" value="1"/>
</dbReference>
<dbReference type="SUPFAM" id="SSF88713">
    <property type="entry name" value="Glycoside hydrolase/deacetylase"/>
    <property type="match status" value="1"/>
</dbReference>
<protein>
    <recommendedName>
        <fullName evidence="3">Chitooligosaccharide deacetylase</fullName>
    </recommendedName>
    <alternativeName>
        <fullName evidence="4">Nodulation protein B</fullName>
    </alternativeName>
</protein>
<evidence type="ECO:0000256" key="3">
    <source>
        <dbReference type="ARBA" id="ARBA00020071"/>
    </source>
</evidence>
<dbReference type="InterPro" id="IPR022560">
    <property type="entry name" value="DUF3473"/>
</dbReference>
<sequence>MADGDAARIVNGLSVDVEDWFHVGAFEDVIARDAWATLDDRVDRNVREILDLFDEAGASATFFTLGWVAQRHGALLREVAERGHEVASHGWDHARVHTMTREQFGQDIRRARQVIEDATGHPVTGYRAPSFSIDQRTPWAFAELVEQGYAYSSSVAPVAHDHYGWADAPRFAFKPLPWADMVEIPVTTAMFAGRRLAAGGGGFFRVLPYAFSRWAIRQVNRVDERPAIFYFHPWEIDPGQPRVAGAPLKSRLRHYTRLDQMAGKLRLLVHEFAFGRMDVLAHRERARIEAEDQLAWRAQRALAG</sequence>
<evidence type="ECO:0000256" key="4">
    <source>
        <dbReference type="ARBA" id="ARBA00032976"/>
    </source>
</evidence>
<dbReference type="Gene3D" id="3.20.20.370">
    <property type="entry name" value="Glycoside hydrolase/deacetylase"/>
    <property type="match status" value="1"/>
</dbReference>
<dbReference type="InterPro" id="IPR014344">
    <property type="entry name" value="XrtA_polysacc_deacetyl"/>
</dbReference>
<dbReference type="EMBL" id="WTYV01000004">
    <property type="protein sequence ID" value="MXO72325.1"/>
    <property type="molecule type" value="Genomic_DNA"/>
</dbReference>
<dbReference type="InterPro" id="IPR011330">
    <property type="entry name" value="Glyco_hydro/deAcase_b/a-brl"/>
</dbReference>
<keyword evidence="7" id="KW-1185">Reference proteome</keyword>
<dbReference type="PROSITE" id="PS51677">
    <property type="entry name" value="NODB"/>
    <property type="match status" value="1"/>
</dbReference>
<evidence type="ECO:0000313" key="7">
    <source>
        <dbReference type="Proteomes" id="UP000466966"/>
    </source>
</evidence>
<dbReference type="NCBIfam" id="TIGR03006">
    <property type="entry name" value="pepcterm_polyde"/>
    <property type="match status" value="1"/>
</dbReference>
<dbReference type="InterPro" id="IPR045235">
    <property type="entry name" value="PuuE_HpPgdA-like"/>
</dbReference>